<dbReference type="PROSITE" id="PS01031">
    <property type="entry name" value="SHSP"/>
    <property type="match status" value="1"/>
</dbReference>
<feature type="region of interest" description="Disordered" evidence="6">
    <location>
        <begin position="131"/>
        <end position="169"/>
    </location>
</feature>
<dbReference type="PANTHER" id="PTHR43670">
    <property type="entry name" value="HEAT SHOCK PROTEIN 26"/>
    <property type="match status" value="1"/>
</dbReference>
<evidence type="ECO:0000313" key="8">
    <source>
        <dbReference type="EMBL" id="KRH33205.1"/>
    </source>
</evidence>
<dbReference type="GO" id="GO:0005886">
    <property type="term" value="C:plasma membrane"/>
    <property type="evidence" value="ECO:0007669"/>
    <property type="project" value="UniProtKB-SubCell"/>
</dbReference>
<dbReference type="SMR" id="A0A0R0I012"/>
<keyword evidence="2" id="KW-0472">Membrane</keyword>
<evidence type="ECO:0000256" key="5">
    <source>
        <dbReference type="RuleBase" id="RU003616"/>
    </source>
</evidence>
<dbReference type="Gramene" id="KRH33205">
    <property type="protein sequence ID" value="KRH33205"/>
    <property type="gene ID" value="GLYMA_10G106800"/>
</dbReference>
<proteinExistence type="inferred from homology"/>
<evidence type="ECO:0000256" key="6">
    <source>
        <dbReference type="SAM" id="MobiDB-lite"/>
    </source>
</evidence>
<dbReference type="EMBL" id="CM000843">
    <property type="protein sequence ID" value="KRH33205.1"/>
    <property type="molecule type" value="Genomic_DNA"/>
</dbReference>
<comment type="subcellular location">
    <subcellularLocation>
        <location evidence="1">Cell membrane</location>
        <topology evidence="1">Single-pass membrane protein</topology>
    </subcellularLocation>
</comment>
<name>A0A0R0I012_SOYBN</name>
<gene>
    <name evidence="9" type="primary">LOC102659985</name>
    <name evidence="8" type="ORF">GLYMA_10G106800</name>
</gene>
<dbReference type="InterPro" id="IPR002068">
    <property type="entry name" value="A-crystallin/Hsp20_dom"/>
</dbReference>
<dbReference type="InterPro" id="IPR008978">
    <property type="entry name" value="HSP20-like_chaperone"/>
</dbReference>
<keyword evidence="3" id="KW-0611">Plant defense</keyword>
<evidence type="ECO:0000256" key="4">
    <source>
        <dbReference type="PROSITE-ProRule" id="PRU00285"/>
    </source>
</evidence>
<evidence type="ECO:0000313" key="9">
    <source>
        <dbReference type="EnsemblPlants" id="KRH33205"/>
    </source>
</evidence>
<dbReference type="GO" id="GO:0006952">
    <property type="term" value="P:defense response"/>
    <property type="evidence" value="ECO:0007669"/>
    <property type="project" value="UniProtKB-KW"/>
</dbReference>
<dbReference type="SUPFAM" id="SSF49764">
    <property type="entry name" value="HSP20-like chaperones"/>
    <property type="match status" value="1"/>
</dbReference>
<reference evidence="8" key="3">
    <citation type="submission" date="2018-07" db="EMBL/GenBank/DDBJ databases">
        <title>WGS assembly of Glycine max.</title>
        <authorList>
            <person name="Schmutz J."/>
            <person name="Cannon S."/>
            <person name="Schlueter J."/>
            <person name="Ma J."/>
            <person name="Mitros T."/>
            <person name="Nelson W."/>
            <person name="Hyten D."/>
            <person name="Song Q."/>
            <person name="Thelen J."/>
            <person name="Cheng J."/>
            <person name="Xu D."/>
            <person name="Hellsten U."/>
            <person name="May G."/>
            <person name="Yu Y."/>
            <person name="Sakurai T."/>
            <person name="Umezawa T."/>
            <person name="Bhattacharyya M."/>
            <person name="Sandhu D."/>
            <person name="Valliyodan B."/>
            <person name="Lindquist E."/>
            <person name="Peto M."/>
            <person name="Grant D."/>
            <person name="Shu S."/>
            <person name="Goodstein D."/>
            <person name="Barry K."/>
            <person name="Futrell-Griggs M."/>
            <person name="Abernathy B."/>
            <person name="Du J."/>
            <person name="Tian Z."/>
            <person name="Zhu L."/>
            <person name="Gill N."/>
            <person name="Joshi T."/>
            <person name="Libault M."/>
            <person name="Sethuraman A."/>
            <person name="Zhang X."/>
            <person name="Shinozaki K."/>
            <person name="Nguyen H."/>
            <person name="Wing R."/>
            <person name="Cregan P."/>
            <person name="Specht J."/>
            <person name="Grimwood J."/>
            <person name="Rokhsar D."/>
            <person name="Stacey G."/>
            <person name="Shoemaker R."/>
            <person name="Jackson S."/>
        </authorList>
    </citation>
    <scope>NUCLEOTIDE SEQUENCE</scope>
    <source>
        <tissue evidence="8">Callus</tissue>
    </source>
</reference>
<feature type="domain" description="SHSP" evidence="7">
    <location>
        <begin position="37"/>
        <end position="144"/>
    </location>
</feature>
<dbReference type="OMA" id="PRPAYEN"/>
<evidence type="ECO:0000259" key="7">
    <source>
        <dbReference type="PROSITE" id="PS01031"/>
    </source>
</evidence>
<reference evidence="8 9" key="1">
    <citation type="journal article" date="2010" name="Nature">
        <title>Genome sequence of the palaeopolyploid soybean.</title>
        <authorList>
            <person name="Schmutz J."/>
            <person name="Cannon S.B."/>
            <person name="Schlueter J."/>
            <person name="Ma J."/>
            <person name="Mitros T."/>
            <person name="Nelson W."/>
            <person name="Hyten D.L."/>
            <person name="Song Q."/>
            <person name="Thelen J.J."/>
            <person name="Cheng J."/>
            <person name="Xu D."/>
            <person name="Hellsten U."/>
            <person name="May G.D."/>
            <person name="Yu Y."/>
            <person name="Sakurai T."/>
            <person name="Umezawa T."/>
            <person name="Bhattacharyya M.K."/>
            <person name="Sandhu D."/>
            <person name="Valliyodan B."/>
            <person name="Lindquist E."/>
            <person name="Peto M."/>
            <person name="Grant D."/>
            <person name="Shu S."/>
            <person name="Goodstein D."/>
            <person name="Barry K."/>
            <person name="Futrell-Griggs M."/>
            <person name="Abernathy B."/>
            <person name="Du J."/>
            <person name="Tian Z."/>
            <person name="Zhu L."/>
            <person name="Gill N."/>
            <person name="Joshi T."/>
            <person name="Libault M."/>
            <person name="Sethuraman A."/>
            <person name="Zhang X.-C."/>
            <person name="Shinozaki K."/>
            <person name="Nguyen H.T."/>
            <person name="Wing R.A."/>
            <person name="Cregan P."/>
            <person name="Specht J."/>
            <person name="Grimwood J."/>
            <person name="Rokhsar D."/>
            <person name="Stacey G."/>
            <person name="Shoemaker R.C."/>
            <person name="Jackson S.A."/>
        </authorList>
    </citation>
    <scope>NUCLEOTIDE SEQUENCE [LARGE SCALE GENOMIC DNA]</scope>
    <source>
        <strain evidence="9">cv. Williams 82</strain>
        <tissue evidence="8">Callus</tissue>
    </source>
</reference>
<evidence type="ECO:0000313" key="10">
    <source>
        <dbReference type="Proteomes" id="UP000008827"/>
    </source>
</evidence>
<dbReference type="CDD" id="cd00298">
    <property type="entry name" value="ACD_sHsps_p23-like"/>
    <property type="match status" value="1"/>
</dbReference>
<dbReference type="STRING" id="3847.A0A0R0I012"/>
<keyword evidence="10" id="KW-1185">Reference proteome</keyword>
<dbReference type="EnsemblPlants" id="KRH33205">
    <property type="protein sequence ID" value="KRH33205"/>
    <property type="gene ID" value="GLYMA_10G106800"/>
</dbReference>
<reference evidence="9" key="2">
    <citation type="submission" date="2018-02" db="UniProtKB">
        <authorList>
            <consortium name="EnsemblPlants"/>
        </authorList>
    </citation>
    <scope>IDENTIFICATION</scope>
    <source>
        <strain evidence="9">Williams 82</strain>
    </source>
</reference>
<dbReference type="AlphaFoldDB" id="A0A0R0I012"/>
<evidence type="ECO:0000256" key="3">
    <source>
        <dbReference type="ARBA" id="ARBA00022821"/>
    </source>
</evidence>
<dbReference type="Gene3D" id="2.60.40.790">
    <property type="match status" value="1"/>
</dbReference>
<evidence type="ECO:0000256" key="2">
    <source>
        <dbReference type="ARBA" id="ARBA00022475"/>
    </source>
</evidence>
<comment type="similarity">
    <text evidence="4 5">Belongs to the small heat shock protein (HSP20) family.</text>
</comment>
<dbReference type="GO" id="GO:0034605">
    <property type="term" value="P:cellular response to heat"/>
    <property type="evidence" value="ECO:0000318"/>
    <property type="project" value="GO_Central"/>
</dbReference>
<dbReference type="Proteomes" id="UP000008827">
    <property type="component" value="Chromosome 10"/>
</dbReference>
<dbReference type="PaxDb" id="3847-GLYMA10G15950.2"/>
<keyword evidence="2" id="KW-1003">Cell membrane</keyword>
<protein>
    <recommendedName>
        <fullName evidence="7">SHSP domain-containing protein</fullName>
    </recommendedName>
</protein>
<accession>A0A0R0I012</accession>
<dbReference type="PANTHER" id="PTHR43670:SF73">
    <property type="entry name" value="INACTIVE PROTEIN RESTRICTED TEV MOVEMENT 2-LIKE"/>
    <property type="match status" value="1"/>
</dbReference>
<sequence length="254" mass="28751">MYQVRDESPEISFPREEAKITLSMAQTDPSSHQAANRVYEDFEPSYEWAQDEESDTLILMLKGFRKENLRVQIGTNRRLKLSGEQQISENKWHRFNKEYTIPPHSNTNGIKAKLQGGLLYIRLPKIITEAKSTTKSPTPNLEADDNQRGTKETPTQEEPKTSEVSQTKEMGKVGEDDNCVAQNRAKATTSEAQNMHETIDELSNKKVDRRLPTTLYGLVGEVVKQKKLANLVVVILFLGMGMYVKNAIKSFFGG</sequence>
<dbReference type="Pfam" id="PF00011">
    <property type="entry name" value="HSP20"/>
    <property type="match status" value="1"/>
</dbReference>
<evidence type="ECO:0000256" key="1">
    <source>
        <dbReference type="ARBA" id="ARBA00004162"/>
    </source>
</evidence>
<organism evidence="8">
    <name type="scientific">Glycine max</name>
    <name type="common">Soybean</name>
    <name type="synonym">Glycine hispida</name>
    <dbReference type="NCBI Taxonomy" id="3847"/>
    <lineage>
        <taxon>Eukaryota</taxon>
        <taxon>Viridiplantae</taxon>
        <taxon>Streptophyta</taxon>
        <taxon>Embryophyta</taxon>
        <taxon>Tracheophyta</taxon>
        <taxon>Spermatophyta</taxon>
        <taxon>Magnoliopsida</taxon>
        <taxon>eudicotyledons</taxon>
        <taxon>Gunneridae</taxon>
        <taxon>Pentapetalae</taxon>
        <taxon>rosids</taxon>
        <taxon>fabids</taxon>
        <taxon>Fabales</taxon>
        <taxon>Fabaceae</taxon>
        <taxon>Papilionoideae</taxon>
        <taxon>50 kb inversion clade</taxon>
        <taxon>NPAAA clade</taxon>
        <taxon>indigoferoid/millettioid clade</taxon>
        <taxon>Phaseoleae</taxon>
        <taxon>Glycine</taxon>
        <taxon>Glycine subgen. Soja</taxon>
    </lineage>
</organism>